<dbReference type="Proteomes" id="UP000092403">
    <property type="component" value="Unassembled WGS sequence"/>
</dbReference>
<dbReference type="EMBL" id="LNJC01000004">
    <property type="protein sequence ID" value="KYC51063.1"/>
    <property type="molecule type" value="Genomic_DNA"/>
</dbReference>
<feature type="active site" description="Acyl-thioester intermediate" evidence="12">
    <location>
        <position position="157"/>
    </location>
</feature>
<feature type="compositionally biased region" description="Basic and acidic residues" evidence="13">
    <location>
        <begin position="296"/>
        <end position="313"/>
    </location>
</feature>
<dbReference type="GO" id="GO:0009086">
    <property type="term" value="P:methionine biosynthetic process"/>
    <property type="evidence" value="ECO:0007669"/>
    <property type="project" value="UniProtKB-KW"/>
</dbReference>
<evidence type="ECO:0000256" key="13">
    <source>
        <dbReference type="SAM" id="MobiDB-lite"/>
    </source>
</evidence>
<evidence type="ECO:0000256" key="8">
    <source>
        <dbReference type="ARBA" id="ARBA00022915"/>
    </source>
</evidence>
<dbReference type="NCBIfam" id="TIGR00978">
    <property type="entry name" value="asd_EA"/>
    <property type="match status" value="1"/>
</dbReference>
<dbReference type="InterPro" id="IPR000534">
    <property type="entry name" value="Semialdehyde_DH_NAD-bd"/>
</dbReference>
<dbReference type="EC" id="1.2.1.11" evidence="4"/>
<evidence type="ECO:0000256" key="12">
    <source>
        <dbReference type="PIRSR" id="PIRSR000148-1"/>
    </source>
</evidence>
<dbReference type="InterPro" id="IPR051823">
    <property type="entry name" value="ASADH-related"/>
</dbReference>
<dbReference type="InterPro" id="IPR005676">
    <property type="entry name" value="Asp_semi-ald_DH_pep-lack"/>
</dbReference>
<dbReference type="GO" id="GO:0019877">
    <property type="term" value="P:diaminopimelate biosynthetic process"/>
    <property type="evidence" value="ECO:0007669"/>
    <property type="project" value="UniProtKB-KW"/>
</dbReference>
<dbReference type="PATRIC" id="fig|1706436.3.peg.191"/>
<evidence type="ECO:0000256" key="5">
    <source>
        <dbReference type="ARBA" id="ARBA00022605"/>
    </source>
</evidence>
<dbReference type="Gene3D" id="3.40.50.720">
    <property type="entry name" value="NAD(P)-binding Rossmann-like Domain"/>
    <property type="match status" value="1"/>
</dbReference>
<dbReference type="GO" id="GO:0009089">
    <property type="term" value="P:lysine biosynthetic process via diaminopimelate"/>
    <property type="evidence" value="ECO:0007669"/>
    <property type="project" value="UniProtKB-UniPathway"/>
</dbReference>
<dbReference type="Proteomes" id="UP000092401">
    <property type="component" value="Unassembled WGS sequence"/>
</dbReference>
<name>A0A150IMG4_9EURY</name>
<organism evidence="15 19">
    <name type="scientific">Candidatus Methanofastidiosum methylothiophilum</name>
    <dbReference type="NCBI Taxonomy" id="1705564"/>
    <lineage>
        <taxon>Archaea</taxon>
        <taxon>Methanobacteriati</taxon>
        <taxon>Methanobacteriota</taxon>
        <taxon>Stenosarchaea group</taxon>
        <taxon>Candidatus Methanofastidiosia</taxon>
        <taxon>Candidatus Methanofastidiosales</taxon>
        <taxon>Candidatus Methanofastidiosaceae</taxon>
        <taxon>Candidatus Methanofastidiosum</taxon>
    </lineage>
</organism>
<dbReference type="GO" id="GO:0050661">
    <property type="term" value="F:NADP binding"/>
    <property type="evidence" value="ECO:0007669"/>
    <property type="project" value="InterPro"/>
</dbReference>
<reference evidence="18 19" key="1">
    <citation type="journal article" date="2016" name="ISME J.">
        <title>Chasing the elusive Euryarchaeota class WSA2: genomes reveal a uniquely fastidious methyl-reducing methanogen.</title>
        <authorList>
            <person name="Nobu M.K."/>
            <person name="Narihiro T."/>
            <person name="Kuroda K."/>
            <person name="Mei R."/>
            <person name="Liu W.T."/>
        </authorList>
    </citation>
    <scope>NUCLEOTIDE SEQUENCE [LARGE SCALE GENOMIC DNA]</scope>
    <source>
        <strain evidence="15">B03fssc0709_Meth_Bin005</strain>
        <strain evidence="16">B15fssc0709_Meth_Bin003</strain>
        <strain evidence="17">BMIXfssc0709_Meth_Bin006</strain>
    </source>
</reference>
<accession>A0A150IU75</accession>
<keyword evidence="10" id="KW-0457">Lysine biosynthesis</keyword>
<evidence type="ECO:0000259" key="14">
    <source>
        <dbReference type="SMART" id="SM00859"/>
    </source>
</evidence>
<evidence type="ECO:0000313" key="17">
    <source>
        <dbReference type="EMBL" id="KYC51063.1"/>
    </source>
</evidence>
<keyword evidence="9 15" id="KW-0560">Oxidoreductase</keyword>
<dbReference type="CDD" id="cd02315">
    <property type="entry name" value="ScASADH_like_N"/>
    <property type="match status" value="1"/>
</dbReference>
<dbReference type="Pfam" id="PF01118">
    <property type="entry name" value="Semialdhyde_dh"/>
    <property type="match status" value="1"/>
</dbReference>
<dbReference type="NCBIfam" id="NF006416">
    <property type="entry name" value="PRK08664.1"/>
    <property type="match status" value="1"/>
</dbReference>
<dbReference type="Pfam" id="PF02774">
    <property type="entry name" value="Semialdhyde_dhC"/>
    <property type="match status" value="1"/>
</dbReference>
<evidence type="ECO:0000256" key="3">
    <source>
        <dbReference type="ARBA" id="ARBA00010584"/>
    </source>
</evidence>
<evidence type="ECO:0000313" key="18">
    <source>
        <dbReference type="Proteomes" id="UP000091929"/>
    </source>
</evidence>
<dbReference type="EMBL" id="LNGF01000005">
    <property type="protein sequence ID" value="KYC48425.1"/>
    <property type="molecule type" value="Genomic_DNA"/>
</dbReference>
<protein>
    <recommendedName>
        <fullName evidence="4">aspartate-semialdehyde dehydrogenase</fullName>
        <ecNumber evidence="4">1.2.1.11</ecNumber>
    </recommendedName>
</protein>
<accession>A0A150J1D5</accession>
<evidence type="ECO:0000256" key="2">
    <source>
        <dbReference type="ARBA" id="ARBA00005097"/>
    </source>
</evidence>
<feature type="region of interest" description="Disordered" evidence="13">
    <location>
        <begin position="295"/>
        <end position="315"/>
    </location>
</feature>
<dbReference type="PATRIC" id="fig|1706438.3.peg.348"/>
<dbReference type="SUPFAM" id="SSF55347">
    <property type="entry name" value="Glyceraldehyde-3-phosphate dehydrogenase-like, C-terminal domain"/>
    <property type="match status" value="1"/>
</dbReference>
<dbReference type="SUPFAM" id="SSF51735">
    <property type="entry name" value="NAD(P)-binding Rossmann-fold domains"/>
    <property type="match status" value="1"/>
</dbReference>
<dbReference type="CDD" id="cd18130">
    <property type="entry name" value="ASADH_C_arch_fung_like"/>
    <property type="match status" value="1"/>
</dbReference>
<dbReference type="Gene3D" id="3.30.360.10">
    <property type="entry name" value="Dihydrodipicolinate Reductase, domain 2"/>
    <property type="match status" value="1"/>
</dbReference>
<dbReference type="GO" id="GO:0004073">
    <property type="term" value="F:aspartate-semialdehyde dehydrogenase activity"/>
    <property type="evidence" value="ECO:0007669"/>
    <property type="project" value="UniProtKB-EC"/>
</dbReference>
<evidence type="ECO:0000313" key="15">
    <source>
        <dbReference type="EMBL" id="KYC46189.1"/>
    </source>
</evidence>
<sequence>MEKINVGVIGATGMVGQNYIRLLDNHPWFNVTYVAASPKSAGKSYEDAVMGKWQMVTDPPEKVRKLIVGDANEVSQAIGKCALVFSALEMEKEKIKELEAAYAKAGIPVFSNASANRHVDNVPMLIPEINSNHVDIIPYQKKANGWDKGFIVVKPNCSLQSYMAPVYALIKAGYEVRRMIITTMQAVSGAGYPGVPSLDMIDNIVPFISGEEEKSEVEPQKIMGKIVNGKIVNDTSIEISAHCNRVPAIDGHTACVSLEFGDKKPSLEEIKKIWKEFRSEPQELNLPFAPKQPIIYREEPNRPQPRKDRDSDKGMAVTVGRLRECKVFDIRFVCLSHNTVRGAAGGGILNAELLKAKGYL</sequence>
<dbReference type="PANTHER" id="PTHR46718">
    <property type="entry name" value="ASPARTATE-SEMIALDEHYDE DEHYDROGENASE"/>
    <property type="match status" value="1"/>
</dbReference>
<feature type="active site" description="Proton acceptor" evidence="12">
    <location>
        <position position="252"/>
    </location>
</feature>
<proteinExistence type="inferred from homology"/>
<keyword evidence="8" id="KW-0220">Diaminopimelate biosynthesis</keyword>
<dbReference type="UniPathway" id="UPA00034">
    <property type="reaction ID" value="UER00016"/>
</dbReference>
<accession>A0A150IMG4</accession>
<gene>
    <name evidence="15" type="primary">asd</name>
    <name evidence="15" type="ORF">APG10_00192</name>
    <name evidence="16" type="ORF">APG11_00338</name>
    <name evidence="17" type="ORF">APG12_00348</name>
</gene>
<dbReference type="GO" id="GO:0051287">
    <property type="term" value="F:NAD binding"/>
    <property type="evidence" value="ECO:0007669"/>
    <property type="project" value="InterPro"/>
</dbReference>
<dbReference type="PATRIC" id="fig|1706437.3.peg.339"/>
<evidence type="ECO:0000256" key="7">
    <source>
        <dbReference type="ARBA" id="ARBA00022857"/>
    </source>
</evidence>
<evidence type="ECO:0000256" key="10">
    <source>
        <dbReference type="ARBA" id="ARBA00023154"/>
    </source>
</evidence>
<keyword evidence="11" id="KW-0486">Methionine biosynthesis</keyword>
<dbReference type="PROSITE" id="PS01103">
    <property type="entry name" value="ASD"/>
    <property type="match status" value="1"/>
</dbReference>
<comment type="caution">
    <text evidence="15">The sequence shown here is derived from an EMBL/GenBank/DDBJ whole genome shotgun (WGS) entry which is preliminary data.</text>
</comment>
<evidence type="ECO:0000256" key="4">
    <source>
        <dbReference type="ARBA" id="ARBA00013120"/>
    </source>
</evidence>
<dbReference type="UniPathway" id="UPA00050">
    <property type="reaction ID" value="UER00463"/>
</dbReference>
<dbReference type="Proteomes" id="UP000091929">
    <property type="component" value="Unassembled WGS sequence"/>
</dbReference>
<evidence type="ECO:0000313" key="19">
    <source>
        <dbReference type="Proteomes" id="UP000092401"/>
    </source>
</evidence>
<dbReference type="PANTHER" id="PTHR46718:SF1">
    <property type="entry name" value="ASPARTATE-SEMIALDEHYDE DEHYDROGENASE"/>
    <property type="match status" value="1"/>
</dbReference>
<dbReference type="AlphaFoldDB" id="A0A150IMG4"/>
<dbReference type="UniPathway" id="UPA00051">
    <property type="reaction ID" value="UER00464"/>
</dbReference>
<comment type="similarity">
    <text evidence="3">Belongs to the aspartate-semialdehyde dehydrogenase family.</text>
</comment>
<dbReference type="GO" id="GO:0009088">
    <property type="term" value="P:threonine biosynthetic process"/>
    <property type="evidence" value="ECO:0007669"/>
    <property type="project" value="UniProtKB-UniPathway"/>
</dbReference>
<evidence type="ECO:0000256" key="9">
    <source>
        <dbReference type="ARBA" id="ARBA00023002"/>
    </source>
</evidence>
<keyword evidence="6" id="KW-0791">Threonine biosynthesis</keyword>
<evidence type="ECO:0000256" key="6">
    <source>
        <dbReference type="ARBA" id="ARBA00022697"/>
    </source>
</evidence>
<dbReference type="EMBL" id="LNGE01000003">
    <property type="protein sequence ID" value="KYC46189.1"/>
    <property type="molecule type" value="Genomic_DNA"/>
</dbReference>
<comment type="pathway">
    <text evidence="1">Amino-acid biosynthesis; L-methionine biosynthesis via de novo pathway; L-homoserine from L-aspartate: step 2/3.</text>
</comment>
<dbReference type="FunFam" id="3.30.360.10:FF:000016">
    <property type="entry name" value="Probable aspartate-semialdehyde dehydrogenase"/>
    <property type="match status" value="1"/>
</dbReference>
<comment type="pathway">
    <text evidence="2">Amino-acid biosynthesis; L-threonine biosynthesis; L-threonine from L-aspartate: step 2/5.</text>
</comment>
<evidence type="ECO:0000256" key="11">
    <source>
        <dbReference type="ARBA" id="ARBA00023167"/>
    </source>
</evidence>
<feature type="domain" description="Semialdehyde dehydrogenase NAD-binding" evidence="14">
    <location>
        <begin position="5"/>
        <end position="137"/>
    </location>
</feature>
<evidence type="ECO:0000256" key="1">
    <source>
        <dbReference type="ARBA" id="ARBA00005021"/>
    </source>
</evidence>
<dbReference type="InterPro" id="IPR036291">
    <property type="entry name" value="NAD(P)-bd_dom_sf"/>
</dbReference>
<dbReference type="SMART" id="SM00859">
    <property type="entry name" value="Semialdhyde_dh"/>
    <property type="match status" value="1"/>
</dbReference>
<dbReference type="PIRSF" id="PIRSF000148">
    <property type="entry name" value="ASA_dh"/>
    <property type="match status" value="1"/>
</dbReference>
<dbReference type="InterPro" id="IPR012280">
    <property type="entry name" value="Semialdhyde_DH_dimer_dom"/>
</dbReference>
<keyword evidence="5" id="KW-0028">Amino-acid biosynthesis</keyword>
<keyword evidence="7" id="KW-0521">NADP</keyword>
<dbReference type="GO" id="GO:0046983">
    <property type="term" value="F:protein dimerization activity"/>
    <property type="evidence" value="ECO:0007669"/>
    <property type="project" value="InterPro"/>
</dbReference>
<evidence type="ECO:0000313" key="16">
    <source>
        <dbReference type="EMBL" id="KYC48425.1"/>
    </source>
</evidence>
<dbReference type="InterPro" id="IPR000319">
    <property type="entry name" value="Asp-semialdehyde_DH_CS"/>
</dbReference>